<dbReference type="InterPro" id="IPR016039">
    <property type="entry name" value="Thiolase-like"/>
</dbReference>
<dbReference type="OrthoDB" id="9786288at2"/>
<evidence type="ECO:0000256" key="2">
    <source>
        <dbReference type="ARBA" id="ARBA00022679"/>
    </source>
</evidence>
<feature type="domain" description="Chalcone/stilbene synthase C-terminal" evidence="6">
    <location>
        <begin position="225"/>
        <end position="358"/>
    </location>
</feature>
<dbReference type="InterPro" id="IPR012328">
    <property type="entry name" value="Chalcone/stilbene_synt_C"/>
</dbReference>
<comment type="caution">
    <text evidence="7">The sequence shown here is derived from an EMBL/GenBank/DDBJ whole genome shotgun (WGS) entry which is preliminary data.</text>
</comment>
<dbReference type="AlphaFoldDB" id="A0A6N7Q0F8"/>
<proteinExistence type="inferred from homology"/>
<evidence type="ECO:0000313" key="7">
    <source>
        <dbReference type="EMBL" id="MRG96025.1"/>
    </source>
</evidence>
<dbReference type="InterPro" id="IPR001099">
    <property type="entry name" value="Chalcone/stilbene_synt_N"/>
</dbReference>
<dbReference type="PIRSF" id="PIRSF000451">
    <property type="entry name" value="PKS_III"/>
    <property type="match status" value="1"/>
</dbReference>
<dbReference type="Pfam" id="PF00195">
    <property type="entry name" value="Chal_sti_synt_N"/>
    <property type="match status" value="1"/>
</dbReference>
<evidence type="ECO:0000256" key="1">
    <source>
        <dbReference type="ARBA" id="ARBA00005531"/>
    </source>
</evidence>
<comment type="similarity">
    <text evidence="1">Belongs to the thiolase-like superfamily. Chalcone/stilbene synthases family.</text>
</comment>
<feature type="domain" description="Chalcone/stilbene synthase N-terminal" evidence="5">
    <location>
        <begin position="88"/>
        <end position="204"/>
    </location>
</feature>
<accession>A0A6N7Q0F8</accession>
<dbReference type="PANTHER" id="PTHR11877:SF99">
    <property type="entry name" value="1,3,6,8-TETRAHYDROXYNAPHTHALENE SYNTHASE"/>
    <property type="match status" value="1"/>
</dbReference>
<feature type="active site" description="Acyl-thioester intermediate" evidence="4">
    <location>
        <position position="144"/>
    </location>
</feature>
<dbReference type="EMBL" id="WJIE01000010">
    <property type="protein sequence ID" value="MRG96025.1"/>
    <property type="molecule type" value="Genomic_DNA"/>
</dbReference>
<reference evidence="7 8" key="1">
    <citation type="submission" date="2019-10" db="EMBL/GenBank/DDBJ databases">
        <title>A soil myxobacterium in the family Polyangiaceae.</title>
        <authorList>
            <person name="Li Y."/>
            <person name="Wang J."/>
        </authorList>
    </citation>
    <scope>NUCLEOTIDE SEQUENCE [LARGE SCALE GENOMIC DNA]</scope>
    <source>
        <strain evidence="7 8">DSM 14734</strain>
    </source>
</reference>
<keyword evidence="3" id="KW-0012">Acyltransferase</keyword>
<dbReference type="GO" id="GO:0030639">
    <property type="term" value="P:polyketide biosynthetic process"/>
    <property type="evidence" value="ECO:0007669"/>
    <property type="project" value="TreeGrafter"/>
</dbReference>
<gene>
    <name evidence="7" type="ORF">GF068_29510</name>
</gene>
<dbReference type="GO" id="GO:0016747">
    <property type="term" value="F:acyltransferase activity, transferring groups other than amino-acyl groups"/>
    <property type="evidence" value="ECO:0007669"/>
    <property type="project" value="InterPro"/>
</dbReference>
<evidence type="ECO:0000256" key="4">
    <source>
        <dbReference type="PIRSR" id="PIRSR000451-1"/>
    </source>
</evidence>
<dbReference type="PANTHER" id="PTHR11877">
    <property type="entry name" value="HYDROXYMETHYLGLUTARYL-COA SYNTHASE"/>
    <property type="match status" value="1"/>
</dbReference>
<dbReference type="Pfam" id="PF02797">
    <property type="entry name" value="Chal_sti_synt_C"/>
    <property type="match status" value="1"/>
</dbReference>
<protein>
    <recommendedName>
        <fullName evidence="9">Type III polyketide synthase</fullName>
    </recommendedName>
</protein>
<evidence type="ECO:0000259" key="5">
    <source>
        <dbReference type="Pfam" id="PF00195"/>
    </source>
</evidence>
<evidence type="ECO:0000259" key="6">
    <source>
        <dbReference type="Pfam" id="PF02797"/>
    </source>
</evidence>
<evidence type="ECO:0000313" key="8">
    <source>
        <dbReference type="Proteomes" id="UP000440224"/>
    </source>
</evidence>
<dbReference type="PROSITE" id="PS00441">
    <property type="entry name" value="CHALCONE_SYNTH"/>
    <property type="match status" value="1"/>
</dbReference>
<evidence type="ECO:0000256" key="3">
    <source>
        <dbReference type="ARBA" id="ARBA00023315"/>
    </source>
</evidence>
<keyword evidence="8" id="KW-1185">Reference proteome</keyword>
<evidence type="ECO:0008006" key="9">
    <source>
        <dbReference type="Google" id="ProtNLM"/>
    </source>
</evidence>
<organism evidence="7 8">
    <name type="scientific">Polyangium spumosum</name>
    <dbReference type="NCBI Taxonomy" id="889282"/>
    <lineage>
        <taxon>Bacteria</taxon>
        <taxon>Pseudomonadati</taxon>
        <taxon>Myxococcota</taxon>
        <taxon>Polyangia</taxon>
        <taxon>Polyangiales</taxon>
        <taxon>Polyangiaceae</taxon>
        <taxon>Polyangium</taxon>
    </lineage>
</organism>
<keyword evidence="2" id="KW-0808">Transferase</keyword>
<dbReference type="InterPro" id="IPR018088">
    <property type="entry name" value="Chalcone/stilbene_synthase_AS"/>
</dbReference>
<dbReference type="InterPro" id="IPR011141">
    <property type="entry name" value="Polyketide_synthase_type-III"/>
</dbReference>
<dbReference type="SUPFAM" id="SSF53901">
    <property type="entry name" value="Thiolase-like"/>
    <property type="match status" value="1"/>
</dbReference>
<dbReference type="Gene3D" id="3.40.47.10">
    <property type="match status" value="2"/>
</dbReference>
<sequence>MSPPRMAIIEQTWTFFPGRSYAQEELSEALPRWLDGRTLGLARQLFRRSAVARRNLVVTPEELLSIGRSFAAKNELYRQTVRDACGALSRRIAESTTEEERDSIDLVVTASCTGFQIPAMDATLVAALSLSPNVRRINLTQHGCAGGAAALAIAHEWLAGHPKARALVVCVELCSLTFLPEDRSEENLVSAAIFGDGAAAVVLAGERAERLNAPAPALRLRDTFREIFACTEHFMGFEVRDEGLKIKLSRDVVPFAERGLPDVFARALGQFRVEGPHRISFGAVHPGGRRVLEALEDHARLPKTVTKTSWDTLSRHGNMSSVTVLVALDQLLHELRPEPGALGLVTAFGPGFCAEIGLLETTSGR</sequence>
<dbReference type="Proteomes" id="UP000440224">
    <property type="component" value="Unassembled WGS sequence"/>
</dbReference>
<name>A0A6N7Q0F8_9BACT</name>
<dbReference type="RefSeq" id="WP_153822839.1">
    <property type="nucleotide sequence ID" value="NZ_WJIE01000010.1"/>
</dbReference>